<reference evidence="1 2" key="1">
    <citation type="submission" date="2019-12" db="EMBL/GenBank/DDBJ databases">
        <title>Isolation and characterization of three novel carbon monoxide-oxidizing members of Halobacteria from salione crusts and soils.</title>
        <authorList>
            <person name="Myers M.R."/>
            <person name="King G.M."/>
        </authorList>
    </citation>
    <scope>NUCLEOTIDE SEQUENCE [LARGE SCALE GENOMIC DNA]</scope>
    <source>
        <strain evidence="1 2">PCN9</strain>
    </source>
</reference>
<keyword evidence="2" id="KW-1185">Reference proteome</keyword>
<proteinExistence type="predicted"/>
<dbReference type="AlphaFoldDB" id="A0A6B0SJ89"/>
<dbReference type="Proteomes" id="UP000471521">
    <property type="component" value="Unassembled WGS sequence"/>
</dbReference>
<dbReference type="InterPro" id="IPR055766">
    <property type="entry name" value="DUF7342"/>
</dbReference>
<dbReference type="Pfam" id="PF24033">
    <property type="entry name" value="DUF7342"/>
    <property type="match status" value="1"/>
</dbReference>
<evidence type="ECO:0000313" key="1">
    <source>
        <dbReference type="EMBL" id="MXR19573.1"/>
    </source>
</evidence>
<protein>
    <submittedName>
        <fullName evidence="1">ArsR family transcriptional regulator</fullName>
    </submittedName>
</protein>
<gene>
    <name evidence="1" type="ORF">GRX66_02725</name>
</gene>
<dbReference type="InterPro" id="IPR036390">
    <property type="entry name" value="WH_DNA-bd_sf"/>
</dbReference>
<sequence length="171" mass="19218">MGGNASDVGAWQAKTSAFDRVRSVAEAASKPLSVAHIAEEAQVSEDTAREHLERLEELSVLLKSEHGETTRYASDPLYSRLQTLRDLIDNNDRDELVALKDDLQDEIREWRNEYGVDSPEGLRKLAADTSTAAGTRDIQHTARNWELVSYRLSIVEEALDYYARYCCDAQA</sequence>
<dbReference type="Gene3D" id="1.10.10.10">
    <property type="entry name" value="Winged helix-like DNA-binding domain superfamily/Winged helix DNA-binding domain"/>
    <property type="match status" value="1"/>
</dbReference>
<dbReference type="OrthoDB" id="183382at2157"/>
<dbReference type="SUPFAM" id="SSF46785">
    <property type="entry name" value="Winged helix' DNA-binding domain"/>
    <property type="match status" value="1"/>
</dbReference>
<name>A0A6B0SJ89_9EURY</name>
<dbReference type="RefSeq" id="WP_159525157.1">
    <property type="nucleotide sequence ID" value="NZ_WUUU01000009.1"/>
</dbReference>
<evidence type="ECO:0000313" key="2">
    <source>
        <dbReference type="Proteomes" id="UP000471521"/>
    </source>
</evidence>
<dbReference type="InterPro" id="IPR011991">
    <property type="entry name" value="ArsR-like_HTH"/>
</dbReference>
<comment type="caution">
    <text evidence="1">The sequence shown here is derived from an EMBL/GenBank/DDBJ whole genome shotgun (WGS) entry which is preliminary data.</text>
</comment>
<organism evidence="1 2">
    <name type="scientific">Halobacterium bonnevillei</name>
    <dbReference type="NCBI Taxonomy" id="2692200"/>
    <lineage>
        <taxon>Archaea</taxon>
        <taxon>Methanobacteriati</taxon>
        <taxon>Methanobacteriota</taxon>
        <taxon>Stenosarchaea group</taxon>
        <taxon>Halobacteria</taxon>
        <taxon>Halobacteriales</taxon>
        <taxon>Halobacteriaceae</taxon>
        <taxon>Halobacterium</taxon>
    </lineage>
</organism>
<accession>A0A6B0SJ89</accession>
<dbReference type="CDD" id="cd00090">
    <property type="entry name" value="HTH_ARSR"/>
    <property type="match status" value="1"/>
</dbReference>
<dbReference type="InterPro" id="IPR036388">
    <property type="entry name" value="WH-like_DNA-bd_sf"/>
</dbReference>
<dbReference type="EMBL" id="WUUU01000009">
    <property type="protein sequence ID" value="MXR19573.1"/>
    <property type="molecule type" value="Genomic_DNA"/>
</dbReference>